<dbReference type="InterPro" id="IPR017441">
    <property type="entry name" value="Protein_kinase_ATP_BS"/>
</dbReference>
<evidence type="ECO:0000313" key="12">
    <source>
        <dbReference type="Proteomes" id="UP000239899"/>
    </source>
</evidence>
<dbReference type="PRINTS" id="PR00109">
    <property type="entry name" value="TYRKINASE"/>
</dbReference>
<dbReference type="PANTHER" id="PTHR44329:SF214">
    <property type="entry name" value="PROTEIN KINASE DOMAIN-CONTAINING PROTEIN"/>
    <property type="match status" value="1"/>
</dbReference>
<dbReference type="InterPro" id="IPR001245">
    <property type="entry name" value="Ser-Thr/Tyr_kinase_cat_dom"/>
</dbReference>
<dbReference type="InterPro" id="IPR008271">
    <property type="entry name" value="Ser/Thr_kinase_AS"/>
</dbReference>
<dbReference type="OrthoDB" id="1711006at2759"/>
<evidence type="ECO:0000256" key="9">
    <source>
        <dbReference type="SAM" id="Phobius"/>
    </source>
</evidence>
<keyword evidence="1" id="KW-0723">Serine/threonine-protein kinase</keyword>
<evidence type="ECO:0000256" key="1">
    <source>
        <dbReference type="ARBA" id="ARBA00022527"/>
    </source>
</evidence>
<dbReference type="GO" id="GO:0004674">
    <property type="term" value="F:protein serine/threonine kinase activity"/>
    <property type="evidence" value="ECO:0007669"/>
    <property type="project" value="UniProtKB-KW"/>
</dbReference>
<dbReference type="SUPFAM" id="SSF51735">
    <property type="entry name" value="NAD(P)-binding Rossmann-fold domains"/>
    <property type="match status" value="1"/>
</dbReference>
<keyword evidence="3 7" id="KW-0547">Nucleotide-binding</keyword>
<keyword evidence="9" id="KW-0812">Transmembrane</keyword>
<evidence type="ECO:0000256" key="2">
    <source>
        <dbReference type="ARBA" id="ARBA00022679"/>
    </source>
</evidence>
<evidence type="ECO:0000256" key="5">
    <source>
        <dbReference type="ARBA" id="ARBA00022840"/>
    </source>
</evidence>
<dbReference type="GO" id="GO:0005524">
    <property type="term" value="F:ATP binding"/>
    <property type="evidence" value="ECO:0007669"/>
    <property type="project" value="UniProtKB-UniRule"/>
</dbReference>
<keyword evidence="2" id="KW-0808">Transferase</keyword>
<dbReference type="PROSITE" id="PS00108">
    <property type="entry name" value="PROTEIN_KINASE_ST"/>
    <property type="match status" value="1"/>
</dbReference>
<feature type="transmembrane region" description="Helical" evidence="9">
    <location>
        <begin position="1188"/>
        <end position="1206"/>
    </location>
</feature>
<evidence type="ECO:0000259" key="10">
    <source>
        <dbReference type="PROSITE" id="PS50011"/>
    </source>
</evidence>
<keyword evidence="12" id="KW-1185">Reference proteome</keyword>
<dbReference type="SUPFAM" id="SSF56112">
    <property type="entry name" value="Protein kinase-like (PK-like)"/>
    <property type="match status" value="1"/>
</dbReference>
<dbReference type="InterPro" id="IPR006139">
    <property type="entry name" value="D-isomer_2_OHA_DH_cat_dom"/>
</dbReference>
<dbReference type="EMBL" id="LHPG02000004">
    <property type="protein sequence ID" value="PRW58809.1"/>
    <property type="molecule type" value="Genomic_DNA"/>
</dbReference>
<dbReference type="Gene3D" id="1.10.510.10">
    <property type="entry name" value="Transferase(Phosphotransferase) domain 1"/>
    <property type="match status" value="1"/>
</dbReference>
<feature type="binding site" evidence="7">
    <location>
        <position position="1069"/>
    </location>
    <ligand>
        <name>ATP</name>
        <dbReference type="ChEBI" id="CHEBI:30616"/>
    </ligand>
</feature>
<evidence type="ECO:0000256" key="6">
    <source>
        <dbReference type="ARBA" id="ARBA00023002"/>
    </source>
</evidence>
<dbReference type="InterPro" id="IPR036291">
    <property type="entry name" value="NAD(P)-bd_dom_sf"/>
</dbReference>
<sequence length="1415" mass="149948">MDASLQATESGHRPLRVLFCGHDMHYGYLFTSEALEGEEGVEVLQCERSELPLLIRSADVAVPLMSRLDAQLLRSAERLKLIIQYGVGVEGIDMQAASELGIWVSNIPSAGTGNAVSCAEHAIYLMMAVLRSHNEMADSIRHRRLGVPLGQTLFGKTVLIVGFGNIAKELAVRLKPFGVRITALRRKPWSNSSAADCVEQQPASGQPQGQQLDEGMQVDAEQAEEQGMEEDGQQRTDQQAAQQAGQQEGQQAQPEGQRPGPQQPQQQVAQQAAAQDVQQPAVRLHQAHDPELDAAAEAALADKGCWPADCARLAGEADIIALTCHQDESNRSMVNAEFLAHCKQGVCIVNVARGGLMDYDALSEALFTGQVAGLGLDVHPQEPLEPDHWLVHHPCVYLTPHIAGVTEISYRNMARIVADAVLALKHGQPPARLLNAPERPRGAEAAAAGTDDIYIRPQDVRPFEPWLPINGGNRTVLLLGARGGGSGNARGDGGSGSGGDGSLGPPVTLDFGGAVNLMYHPVHHQFITYNLALQGMAPASSGYAAGLTSQMVGGAFWPSTTGEPHHLMAFFNSTIRLVSATCGRNSTAFSVAALHQVLGRNDTVTQLDDQTFFVGQRLNGSYTLRVLPTGDAAGNVRWSWDSTTVTCVRPQQPGGSVPSVHQQTVPTGIAANADELLHLLDSPAITTILLGGHISLQGANLSTFQLPIVLQGRQVDIQSNDELPKVLDLGGQPQLVYLSATSSLTFQRVHVQGAAPPSQVMTSPARTTLIVSPSLWPTIDGEAGHQLIFEDASLQTVATPCSRNNTQIQVDLLCKMLGDDAVQHTSDTSYAIAPRFQQPTPIRSILTREQLGSTPYTFERSEISCIEDAGVGLAAELQAQHALPPNSSSSGGLPGWVPAVIAVPVGLLLAAAAMAGVILQRRRRRRRAATRLVPAKATTVAAEEERAPLTPRTGKMDRMESGELKGKLPFDSVAGSDVVAASPAGTAGPASPMLSRTSSTNHGSGSRLNDGSLLPAAACPAPHQTTAVKLWRARFTGVIEGLEIGELLGRGAYGRVYKGRWNGAIVAAKVVEHSVAAGASEAGSMSREPLLCMSVSHPNCITTYKLSAIRLLRGEGLMEPEDSASSVPLPHLPPLLLSGTEGVEVADPYGPLEAGLYETWMVLEYCDRGSLADALAERRLVGKDGRTHMVAVLLCLLDVASGMSYLHSLGIVHGDLKPANVLLKGVRNSVRGFQCKLGDFGLSRMLDGRSTYIQTGSLGTPTHAAPELLREGRLAVPADVYAFGVLAWELVAGEEAWRGQHPMQIILAVTQQGARPPPLLDCPPPLAALMAACWQEDPQRRPTFADLLPQLQGMLQAARKAGPPQPLPSRVASARSSAEVPRPEGSPAPSPNVSASALPPAADAAAAVAPAQDGS</sequence>
<keyword evidence="6" id="KW-0560">Oxidoreductase</keyword>
<reference evidence="11 12" key="1">
    <citation type="journal article" date="2018" name="Plant J.">
        <title>Genome sequences of Chlorella sorokiniana UTEX 1602 and Micractinium conductrix SAG 241.80: implications to maltose excretion by a green alga.</title>
        <authorList>
            <person name="Arriola M.B."/>
            <person name="Velmurugan N."/>
            <person name="Zhang Y."/>
            <person name="Plunkett M.H."/>
            <person name="Hondzo H."/>
            <person name="Barney B.M."/>
        </authorList>
    </citation>
    <scope>NUCLEOTIDE SEQUENCE [LARGE SCALE GENOMIC DNA]</scope>
    <source>
        <strain evidence="12">UTEX 1602</strain>
    </source>
</reference>
<keyword evidence="9" id="KW-0472">Membrane</keyword>
<dbReference type="PROSITE" id="PS00107">
    <property type="entry name" value="PROTEIN_KINASE_ATP"/>
    <property type="match status" value="1"/>
</dbReference>
<feature type="compositionally biased region" description="Low complexity" evidence="8">
    <location>
        <begin position="1368"/>
        <end position="1380"/>
    </location>
</feature>
<dbReference type="Gene3D" id="3.40.50.720">
    <property type="entry name" value="NAD(P)-binding Rossmann-like Domain"/>
    <property type="match status" value="4"/>
</dbReference>
<feature type="compositionally biased region" description="Acidic residues" evidence="8">
    <location>
        <begin position="221"/>
        <end position="231"/>
    </location>
</feature>
<dbReference type="PROSITE" id="PS50011">
    <property type="entry name" value="PROTEIN_KINASE_DOM"/>
    <property type="match status" value="1"/>
</dbReference>
<evidence type="ECO:0000256" key="3">
    <source>
        <dbReference type="ARBA" id="ARBA00022741"/>
    </source>
</evidence>
<dbReference type="InterPro" id="IPR011009">
    <property type="entry name" value="Kinase-like_dom_sf"/>
</dbReference>
<dbReference type="InterPro" id="IPR029753">
    <property type="entry name" value="D-isomer_DH_CS"/>
</dbReference>
<dbReference type="InterPro" id="IPR000719">
    <property type="entry name" value="Prot_kinase_dom"/>
</dbReference>
<feature type="compositionally biased region" description="Low complexity" evidence="8">
    <location>
        <begin position="1391"/>
        <end position="1415"/>
    </location>
</feature>
<dbReference type="Pfam" id="PF02826">
    <property type="entry name" value="2-Hacid_dh_C"/>
    <property type="match status" value="2"/>
</dbReference>
<dbReference type="InterPro" id="IPR051681">
    <property type="entry name" value="Ser/Thr_Kinases-Pseudokinases"/>
</dbReference>
<evidence type="ECO:0000256" key="7">
    <source>
        <dbReference type="PROSITE-ProRule" id="PRU10141"/>
    </source>
</evidence>
<dbReference type="Pfam" id="PF00389">
    <property type="entry name" value="2-Hacid_dh"/>
    <property type="match status" value="1"/>
</dbReference>
<dbReference type="PANTHER" id="PTHR44329">
    <property type="entry name" value="SERINE/THREONINE-PROTEIN KINASE TNNI3K-RELATED"/>
    <property type="match status" value="1"/>
</dbReference>
<dbReference type="SUPFAM" id="SSF52283">
    <property type="entry name" value="Formate/glycerate dehydrogenase catalytic domain-like"/>
    <property type="match status" value="1"/>
</dbReference>
<keyword evidence="5 7" id="KW-0067">ATP-binding</keyword>
<name>A0A2P6TXL1_CHLSO</name>
<evidence type="ECO:0000256" key="8">
    <source>
        <dbReference type="SAM" id="MobiDB-lite"/>
    </source>
</evidence>
<dbReference type="Pfam" id="PF07714">
    <property type="entry name" value="PK_Tyr_Ser-Thr"/>
    <property type="match status" value="1"/>
</dbReference>
<feature type="compositionally biased region" description="Low complexity" evidence="8">
    <location>
        <begin position="200"/>
        <end position="211"/>
    </location>
</feature>
<feature type="region of interest" description="Disordered" evidence="8">
    <location>
        <begin position="1357"/>
        <end position="1415"/>
    </location>
</feature>
<dbReference type="GO" id="GO:0051287">
    <property type="term" value="F:NAD binding"/>
    <property type="evidence" value="ECO:0007669"/>
    <property type="project" value="InterPro"/>
</dbReference>
<organism evidence="11 12">
    <name type="scientific">Chlorella sorokiniana</name>
    <name type="common">Freshwater green alga</name>
    <dbReference type="NCBI Taxonomy" id="3076"/>
    <lineage>
        <taxon>Eukaryota</taxon>
        <taxon>Viridiplantae</taxon>
        <taxon>Chlorophyta</taxon>
        <taxon>core chlorophytes</taxon>
        <taxon>Trebouxiophyceae</taxon>
        <taxon>Chlorellales</taxon>
        <taxon>Chlorellaceae</taxon>
        <taxon>Chlorella clade</taxon>
        <taxon>Chlorella</taxon>
    </lineage>
</organism>
<dbReference type="STRING" id="3076.A0A2P6TXL1"/>
<dbReference type="Gene3D" id="3.30.200.20">
    <property type="entry name" value="Phosphorylase Kinase, domain 1"/>
    <property type="match status" value="1"/>
</dbReference>
<evidence type="ECO:0000313" key="11">
    <source>
        <dbReference type="EMBL" id="PRW58809.1"/>
    </source>
</evidence>
<dbReference type="PROSITE" id="PS00671">
    <property type="entry name" value="D_2_HYDROXYACID_DH_3"/>
    <property type="match status" value="1"/>
</dbReference>
<feature type="domain" description="Protein kinase" evidence="10">
    <location>
        <begin position="1042"/>
        <end position="1355"/>
    </location>
</feature>
<protein>
    <submittedName>
        <fullName evidence="11">Kinase</fullName>
    </submittedName>
</protein>
<evidence type="ECO:0000256" key="4">
    <source>
        <dbReference type="ARBA" id="ARBA00022777"/>
    </source>
</evidence>
<dbReference type="InterPro" id="IPR006140">
    <property type="entry name" value="D-isomer_DH_NAD-bd"/>
</dbReference>
<feature type="region of interest" description="Disordered" evidence="8">
    <location>
        <begin position="928"/>
        <end position="960"/>
    </location>
</feature>
<feature type="region of interest" description="Disordered" evidence="8">
    <location>
        <begin position="984"/>
        <end position="1009"/>
    </location>
</feature>
<dbReference type="SMART" id="SM00220">
    <property type="entry name" value="S_TKc"/>
    <property type="match status" value="1"/>
</dbReference>
<gene>
    <name evidence="11" type="ORF">C2E21_2517</name>
</gene>
<dbReference type="GO" id="GO:0016616">
    <property type="term" value="F:oxidoreductase activity, acting on the CH-OH group of donors, NAD or NADP as acceptor"/>
    <property type="evidence" value="ECO:0007669"/>
    <property type="project" value="InterPro"/>
</dbReference>
<feature type="region of interest" description="Disordered" evidence="8">
    <location>
        <begin position="190"/>
        <end position="284"/>
    </location>
</feature>
<feature type="compositionally biased region" description="Low complexity" evidence="8">
    <location>
        <begin position="235"/>
        <end position="281"/>
    </location>
</feature>
<dbReference type="Proteomes" id="UP000239899">
    <property type="component" value="Unassembled WGS sequence"/>
</dbReference>
<feature type="transmembrane region" description="Helical" evidence="9">
    <location>
        <begin position="896"/>
        <end position="919"/>
    </location>
</feature>
<proteinExistence type="predicted"/>
<keyword evidence="4 11" id="KW-0418">Kinase</keyword>
<feature type="compositionally biased region" description="Polar residues" evidence="8">
    <location>
        <begin position="994"/>
        <end position="1009"/>
    </location>
</feature>
<comment type="caution">
    <text evidence="11">The sequence shown here is derived from an EMBL/GenBank/DDBJ whole genome shotgun (WGS) entry which is preliminary data.</text>
</comment>
<accession>A0A2P6TXL1</accession>
<keyword evidence="9" id="KW-1133">Transmembrane helix</keyword>